<dbReference type="Proteomes" id="UP000186817">
    <property type="component" value="Unassembled WGS sequence"/>
</dbReference>
<comment type="caution">
    <text evidence="1">The sequence shown here is derived from an EMBL/GenBank/DDBJ whole genome shotgun (WGS) entry which is preliminary data.</text>
</comment>
<organism evidence="1 2">
    <name type="scientific">Symbiodinium microadriaticum</name>
    <name type="common">Dinoflagellate</name>
    <name type="synonym">Zooxanthella microadriatica</name>
    <dbReference type="NCBI Taxonomy" id="2951"/>
    <lineage>
        <taxon>Eukaryota</taxon>
        <taxon>Sar</taxon>
        <taxon>Alveolata</taxon>
        <taxon>Dinophyceae</taxon>
        <taxon>Suessiales</taxon>
        <taxon>Symbiodiniaceae</taxon>
        <taxon>Symbiodinium</taxon>
    </lineage>
</organism>
<gene>
    <name evidence="1" type="ORF">AK812_SmicGene31660</name>
</gene>
<dbReference type="EMBL" id="LSRX01000877">
    <property type="protein sequence ID" value="OLP87143.1"/>
    <property type="molecule type" value="Genomic_DNA"/>
</dbReference>
<reference evidence="1 2" key="1">
    <citation type="submission" date="2016-02" db="EMBL/GenBank/DDBJ databases">
        <title>Genome analysis of coral dinoflagellate symbionts highlights evolutionary adaptations to a symbiotic lifestyle.</title>
        <authorList>
            <person name="Aranda M."/>
            <person name="Li Y."/>
            <person name="Liew Y.J."/>
            <person name="Baumgarten S."/>
            <person name="Simakov O."/>
            <person name="Wilson M."/>
            <person name="Piel J."/>
            <person name="Ashoor H."/>
            <person name="Bougouffa S."/>
            <person name="Bajic V.B."/>
            <person name="Ryu T."/>
            <person name="Ravasi T."/>
            <person name="Bayer T."/>
            <person name="Micklem G."/>
            <person name="Kim H."/>
            <person name="Bhak J."/>
            <person name="Lajeunesse T.C."/>
            <person name="Voolstra C.R."/>
        </authorList>
    </citation>
    <scope>NUCLEOTIDE SEQUENCE [LARGE SCALE GENOMIC DNA]</scope>
    <source>
        <strain evidence="1 2">CCMP2467</strain>
    </source>
</reference>
<protein>
    <submittedName>
        <fullName evidence="1">Uncharacterized protein</fullName>
    </submittedName>
</protein>
<dbReference type="AlphaFoldDB" id="A0A1Q9CW28"/>
<sequence length="201" mass="23088">MVYHEIALALDCLPRGTCQSLRNYLLLAIVVVANARASCSGDVEMTLYVPMRDGLEAGMVGLFADWRDICVPTHLEDATILGVLLDVADILRLRRWSVFDAVRKGERTVVNFDLRDSRRHDGFRQVPEAFWRSGRQVSAWSQWEWLYQPLQFDIVASRRRDCPFTVQVLWLRIRYANVNGWNSVFLHIPLGVGISAPRRKS</sequence>
<name>A0A1Q9CW28_SYMMI</name>
<evidence type="ECO:0000313" key="2">
    <source>
        <dbReference type="Proteomes" id="UP000186817"/>
    </source>
</evidence>
<proteinExistence type="predicted"/>
<dbReference type="OrthoDB" id="430157at2759"/>
<accession>A0A1Q9CW28</accession>
<evidence type="ECO:0000313" key="1">
    <source>
        <dbReference type="EMBL" id="OLP87143.1"/>
    </source>
</evidence>
<keyword evidence="2" id="KW-1185">Reference proteome</keyword>